<reference evidence="5" key="1">
    <citation type="submission" date="2016-04" db="EMBL/GenBank/DDBJ databases">
        <authorList>
            <person name="Tagini F."/>
        </authorList>
    </citation>
    <scope>NUCLEOTIDE SEQUENCE [LARGE SCALE GENOMIC DNA]</scope>
    <source>
        <strain evidence="5">CHUV0807</strain>
    </source>
</reference>
<dbReference type="Gene3D" id="1.10.8.350">
    <property type="entry name" value="Bacterial muramidase"/>
    <property type="match status" value="1"/>
</dbReference>
<proteinExistence type="predicted"/>
<dbReference type="InterPro" id="IPR023346">
    <property type="entry name" value="Lysozyme-like_dom_sf"/>
</dbReference>
<dbReference type="Gene3D" id="1.10.530.10">
    <property type="match status" value="1"/>
</dbReference>
<feature type="active site" evidence="1">
    <location>
        <position position="121"/>
    </location>
</feature>
<sequence>MKKRWLACLALACSLTAVAETYGDNPAAVKMMQELAARDGYDRDYLQSLLLAVSRDDSVLEKISRPAEKTKPWYEYRKIFEDQARTDDGVAFWRDNEAALVKAEAQYGVDPAVIVAILGVETRYGKVSGSTPVWQSLLTLCIDYPPRAPFFCEQTDYFLRLAKRENKNPLAIKGSYAGAMGMAQFMPSSYYNDAVDYDGDGRIDLWHSPADAIGSIAHYLQVRGWQKGGRYKYQLPLEPNISDFGKGHKPGYKIGALLQDERLKNDVDLIKEIGDNADEMVGSLVVDASEQEKSWWITYNNFYVVTRYNASPLYAMAVGDLADRIRHKRESKLRQ</sequence>
<evidence type="ECO:0000313" key="5">
    <source>
        <dbReference type="Proteomes" id="UP000190837"/>
    </source>
</evidence>
<dbReference type="GO" id="GO:0016798">
    <property type="term" value="F:hydrolase activity, acting on glycosyl bonds"/>
    <property type="evidence" value="ECO:0007669"/>
    <property type="project" value="UniProtKB-KW"/>
</dbReference>
<dbReference type="InterPro" id="IPR043426">
    <property type="entry name" value="MltB-like"/>
</dbReference>
<dbReference type="PANTHER" id="PTHR30163:SF9">
    <property type="entry name" value="MEMBRANE-BOUND LYTIC MUREIN TRANSGLYCOSYLASE B"/>
    <property type="match status" value="1"/>
</dbReference>
<dbReference type="EC" id="3.2.1.-" evidence="4"/>
<dbReference type="EMBL" id="FKLO01000044">
    <property type="protein sequence ID" value="SAM64121.1"/>
    <property type="molecule type" value="Genomic_DNA"/>
</dbReference>
<organism evidence="4 5">
    <name type="scientific">Cardiobacterium hominis</name>
    <dbReference type="NCBI Taxonomy" id="2718"/>
    <lineage>
        <taxon>Bacteria</taxon>
        <taxon>Pseudomonadati</taxon>
        <taxon>Pseudomonadota</taxon>
        <taxon>Gammaproteobacteria</taxon>
        <taxon>Cardiobacteriales</taxon>
        <taxon>Cardiobacteriaceae</taxon>
        <taxon>Cardiobacterium</taxon>
    </lineage>
</organism>
<dbReference type="CDD" id="cd13399">
    <property type="entry name" value="Slt35-like"/>
    <property type="match status" value="1"/>
</dbReference>
<dbReference type="NCBIfam" id="TIGR02282">
    <property type="entry name" value="MltB"/>
    <property type="match status" value="1"/>
</dbReference>
<evidence type="ECO:0000313" key="4">
    <source>
        <dbReference type="EMBL" id="SAM64121.1"/>
    </source>
</evidence>
<dbReference type="InterPro" id="IPR031304">
    <property type="entry name" value="SLT_2"/>
</dbReference>
<dbReference type="GO" id="GO:0009253">
    <property type="term" value="P:peptidoglycan catabolic process"/>
    <property type="evidence" value="ECO:0007669"/>
    <property type="project" value="TreeGrafter"/>
</dbReference>
<protein>
    <submittedName>
        <fullName evidence="4">Membrane-bound lytic murein transglycosylase B</fullName>
        <ecNumber evidence="4">3.2.1.-</ecNumber>
    </submittedName>
</protein>
<dbReference type="RefSeq" id="WP_079540462.1">
    <property type="nucleotide sequence ID" value="NZ_FKLO01000044.1"/>
</dbReference>
<keyword evidence="4" id="KW-0326">Glycosidase</keyword>
<feature type="chain" id="PRO_5008674828" evidence="2">
    <location>
        <begin position="20"/>
        <end position="335"/>
    </location>
</feature>
<dbReference type="PANTHER" id="PTHR30163">
    <property type="entry name" value="MEMBRANE-BOUND LYTIC MUREIN TRANSGLYCOSYLASE B"/>
    <property type="match status" value="1"/>
</dbReference>
<name>A0A1C3H493_9GAMM</name>
<dbReference type="GO" id="GO:0008933">
    <property type="term" value="F:peptidoglycan lytic transglycosylase activity"/>
    <property type="evidence" value="ECO:0007669"/>
    <property type="project" value="TreeGrafter"/>
</dbReference>
<dbReference type="InterPro" id="IPR011757">
    <property type="entry name" value="Lytic_transglycosylase_MltB"/>
</dbReference>
<feature type="domain" description="Transglycosylase SLT" evidence="3">
    <location>
        <begin position="28"/>
        <end position="323"/>
    </location>
</feature>
<accession>A0A1C3H493</accession>
<dbReference type="AlphaFoldDB" id="A0A1C3H493"/>
<dbReference type="SUPFAM" id="SSF53955">
    <property type="entry name" value="Lysozyme-like"/>
    <property type="match status" value="1"/>
</dbReference>
<gene>
    <name evidence="4" type="ORF">CHUV0807_1199</name>
</gene>
<dbReference type="Pfam" id="PF13406">
    <property type="entry name" value="SLT_2"/>
    <property type="match status" value="1"/>
</dbReference>
<keyword evidence="2" id="KW-0732">Signal</keyword>
<keyword evidence="4" id="KW-0378">Hydrolase</keyword>
<evidence type="ECO:0000256" key="1">
    <source>
        <dbReference type="PIRSR" id="PIRSR611757-1"/>
    </source>
</evidence>
<evidence type="ECO:0000259" key="3">
    <source>
        <dbReference type="Pfam" id="PF13406"/>
    </source>
</evidence>
<feature type="signal peptide" evidence="2">
    <location>
        <begin position="1"/>
        <end position="19"/>
    </location>
</feature>
<dbReference type="Proteomes" id="UP000190837">
    <property type="component" value="Unassembled WGS sequence"/>
</dbReference>
<evidence type="ECO:0000256" key="2">
    <source>
        <dbReference type="SAM" id="SignalP"/>
    </source>
</evidence>